<dbReference type="RefSeq" id="WP_106588292.1">
    <property type="nucleotide sequence ID" value="NZ_PYAV01000005.1"/>
</dbReference>
<protein>
    <submittedName>
        <fullName evidence="2">Uncharacterized protein</fullName>
    </submittedName>
</protein>
<evidence type="ECO:0000256" key="1">
    <source>
        <dbReference type="SAM" id="Phobius"/>
    </source>
</evidence>
<proteinExistence type="predicted"/>
<comment type="caution">
    <text evidence="2">The sequence shown here is derived from an EMBL/GenBank/DDBJ whole genome shotgun (WGS) entry which is preliminary data.</text>
</comment>
<accession>A0A2P8HL76</accession>
<feature type="transmembrane region" description="Helical" evidence="1">
    <location>
        <begin position="21"/>
        <end position="42"/>
    </location>
</feature>
<dbReference type="AlphaFoldDB" id="A0A2P8HL76"/>
<evidence type="ECO:0000313" key="2">
    <source>
        <dbReference type="EMBL" id="PSL46968.1"/>
    </source>
</evidence>
<gene>
    <name evidence="2" type="ORF">B0H94_105121</name>
</gene>
<keyword evidence="3" id="KW-1185">Reference proteome</keyword>
<organism evidence="2 3">
    <name type="scientific">Salsuginibacillus halophilus</name>
    <dbReference type="NCBI Taxonomy" id="517424"/>
    <lineage>
        <taxon>Bacteria</taxon>
        <taxon>Bacillati</taxon>
        <taxon>Bacillota</taxon>
        <taxon>Bacilli</taxon>
        <taxon>Bacillales</taxon>
        <taxon>Bacillaceae</taxon>
        <taxon>Salsuginibacillus</taxon>
    </lineage>
</organism>
<keyword evidence="1" id="KW-0812">Transmembrane</keyword>
<feature type="transmembrane region" description="Helical" evidence="1">
    <location>
        <begin position="141"/>
        <end position="166"/>
    </location>
</feature>
<keyword evidence="1" id="KW-0472">Membrane</keyword>
<feature type="transmembrane region" description="Helical" evidence="1">
    <location>
        <begin position="212"/>
        <end position="236"/>
    </location>
</feature>
<feature type="transmembrane region" description="Helical" evidence="1">
    <location>
        <begin position="173"/>
        <end position="192"/>
    </location>
</feature>
<dbReference type="EMBL" id="PYAV01000005">
    <property type="protein sequence ID" value="PSL46968.1"/>
    <property type="molecule type" value="Genomic_DNA"/>
</dbReference>
<reference evidence="2 3" key="1">
    <citation type="submission" date="2018-03" db="EMBL/GenBank/DDBJ databases">
        <title>Genomic Encyclopedia of Type Strains, Phase III (KMG-III): the genomes of soil and plant-associated and newly described type strains.</title>
        <authorList>
            <person name="Whitman W."/>
        </authorList>
    </citation>
    <scope>NUCLEOTIDE SEQUENCE [LARGE SCALE GENOMIC DNA]</scope>
    <source>
        <strain evidence="2 3">CGMCC 1.07653</strain>
    </source>
</reference>
<keyword evidence="1" id="KW-1133">Transmembrane helix</keyword>
<feature type="transmembrane region" description="Helical" evidence="1">
    <location>
        <begin position="62"/>
        <end position="81"/>
    </location>
</feature>
<dbReference type="Proteomes" id="UP000242310">
    <property type="component" value="Unassembled WGS sequence"/>
</dbReference>
<sequence length="246" mass="26884">MSDGFSAVKSITSDLFKIQMKWTLSFFSVVLVVFLLLDASWFFTRQAPDVTLAAFIFEPSKIYMLVIGIVPWFAYFTYFISHGVTRKDYFAGTAISAALLAVGLMGLTFAVSGLIHMIEPITGYAPIGTEQSLALISSHPAAQLTGTMIVLFLYYLAGWIVAIGFYRFHISGGFASIAIVIILLSITDAIWAQGNVIVIDWFRHIQPLIDTAALPFTVLVGLSLILAGAALTALWLSTRRTPVKMG</sequence>
<evidence type="ECO:0000313" key="3">
    <source>
        <dbReference type="Proteomes" id="UP000242310"/>
    </source>
</evidence>
<dbReference type="OrthoDB" id="2388713at2"/>
<name>A0A2P8HL76_9BACI</name>
<feature type="transmembrane region" description="Helical" evidence="1">
    <location>
        <begin position="93"/>
        <end position="118"/>
    </location>
</feature>